<dbReference type="SMART" id="SM00054">
    <property type="entry name" value="EFh"/>
    <property type="match status" value="2"/>
</dbReference>
<name>T2GET1_MEGG1</name>
<dbReference type="PROSITE" id="PS50222">
    <property type="entry name" value="EF_HAND_2"/>
    <property type="match status" value="2"/>
</dbReference>
<feature type="signal peptide" evidence="2">
    <location>
        <begin position="1"/>
        <end position="20"/>
    </location>
</feature>
<dbReference type="SUPFAM" id="SSF47473">
    <property type="entry name" value="EF-hand"/>
    <property type="match status" value="1"/>
</dbReference>
<evidence type="ECO:0000313" key="5">
    <source>
        <dbReference type="Proteomes" id="UP000016587"/>
    </source>
</evidence>
<dbReference type="PATRIC" id="fig|1121448.10.peg.2911"/>
<evidence type="ECO:0000256" key="1">
    <source>
        <dbReference type="SAM" id="MobiDB-lite"/>
    </source>
</evidence>
<keyword evidence="5" id="KW-1185">Reference proteome</keyword>
<dbReference type="AlphaFoldDB" id="T2GET1"/>
<feature type="region of interest" description="Disordered" evidence="1">
    <location>
        <begin position="57"/>
        <end position="118"/>
    </location>
</feature>
<protein>
    <recommendedName>
        <fullName evidence="3">EF-hand domain-containing protein</fullName>
    </recommendedName>
</protein>
<gene>
    <name evidence="4" type="ORF">DGI_2949</name>
</gene>
<evidence type="ECO:0000259" key="3">
    <source>
        <dbReference type="PROSITE" id="PS50222"/>
    </source>
</evidence>
<dbReference type="InterPro" id="IPR011992">
    <property type="entry name" value="EF-hand-dom_pair"/>
</dbReference>
<dbReference type="KEGG" id="dgg:DGI_2949"/>
<sequence>MKTLRLLCCFLLLAASPAYAGMAAGPHGSPHGGMIGFDHLDADKDGSLSRDEFATMMRGSTHPDNKDAAFKMIDTDGDGGISPQEWDAFKDSHAKAMGKHGQPAESPDCAPDGNKTVQ</sequence>
<feature type="domain" description="EF-hand" evidence="3">
    <location>
        <begin position="67"/>
        <end position="96"/>
    </location>
</feature>
<reference evidence="4 5" key="1">
    <citation type="journal article" date="2013" name="J. Bacteriol.">
        <title>Roles of HynAB and Ech, the only two hydrogenases found in the model sulfate reducer Desulfovibrio gigas.</title>
        <authorList>
            <person name="Morais-Silva F.O."/>
            <person name="Santos C.I."/>
            <person name="Rodrigues R."/>
            <person name="Pereira I.A."/>
            <person name="Rodrigues-Pousada C."/>
        </authorList>
    </citation>
    <scope>NUCLEOTIDE SEQUENCE [LARGE SCALE GENOMIC DNA]</scope>
    <source>
        <strain evidence="5">ATCC 19364 / DSM 1382 / NCIMB 9332 / VKM B-1759</strain>
    </source>
</reference>
<proteinExistence type="predicted"/>
<dbReference type="OrthoDB" id="7356823at2"/>
<dbReference type="RefSeq" id="WP_021761727.1">
    <property type="nucleotide sequence ID" value="NC_022444.1"/>
</dbReference>
<reference evidence="5" key="2">
    <citation type="submission" date="2013-07" db="EMBL/GenBank/DDBJ databases">
        <authorList>
            <person name="Morais-Silva F.O."/>
            <person name="Rezende A.M."/>
            <person name="Pimentel C."/>
            <person name="Resende D.M."/>
            <person name="Santos C.I."/>
            <person name="Clemente C."/>
            <person name="de Oliveira L.M."/>
            <person name="da Silva S.M."/>
            <person name="Costa D.A."/>
            <person name="Varela-Raposo A."/>
            <person name="Horacio E.C.A."/>
            <person name="Matos M."/>
            <person name="Flores O."/>
            <person name="Ruiz J.C."/>
            <person name="Rodrigues-Pousada C."/>
        </authorList>
    </citation>
    <scope>NUCLEOTIDE SEQUENCE [LARGE SCALE GENOMIC DNA]</scope>
    <source>
        <strain evidence="5">ATCC 19364 / DSM 1382 / NCIMB 9332 / VKM B-1759</strain>
    </source>
</reference>
<keyword evidence="2" id="KW-0732">Signal</keyword>
<dbReference type="CDD" id="cd00051">
    <property type="entry name" value="EFh"/>
    <property type="match status" value="1"/>
</dbReference>
<dbReference type="EMBL" id="CP006585">
    <property type="protein sequence ID" value="AGW14674.1"/>
    <property type="molecule type" value="Genomic_DNA"/>
</dbReference>
<organism evidence="4 5">
    <name type="scientific">Megalodesulfovibrio gigas (strain ATCC 19364 / DSM 1382 / NCIMB 9332 / VKM B-1759)</name>
    <name type="common">Desulfovibrio gigas</name>
    <dbReference type="NCBI Taxonomy" id="1121448"/>
    <lineage>
        <taxon>Bacteria</taxon>
        <taxon>Pseudomonadati</taxon>
        <taxon>Thermodesulfobacteriota</taxon>
        <taxon>Desulfovibrionia</taxon>
        <taxon>Desulfovibrionales</taxon>
        <taxon>Desulfovibrionaceae</taxon>
        <taxon>Megalodesulfovibrio</taxon>
    </lineage>
</organism>
<dbReference type="HOGENOM" id="CLU_2069285_0_0_7"/>
<feature type="domain" description="EF-hand" evidence="3">
    <location>
        <begin position="37"/>
        <end position="63"/>
    </location>
</feature>
<dbReference type="Gene3D" id="1.10.238.10">
    <property type="entry name" value="EF-hand"/>
    <property type="match status" value="1"/>
</dbReference>
<dbReference type="Proteomes" id="UP000016587">
    <property type="component" value="Chromosome"/>
</dbReference>
<dbReference type="InterPro" id="IPR002048">
    <property type="entry name" value="EF_hand_dom"/>
</dbReference>
<accession>T2GET1</accession>
<feature type="chain" id="PRO_5004588329" description="EF-hand domain-containing protein" evidence="2">
    <location>
        <begin position="21"/>
        <end position="118"/>
    </location>
</feature>
<dbReference type="GO" id="GO:0005509">
    <property type="term" value="F:calcium ion binding"/>
    <property type="evidence" value="ECO:0007669"/>
    <property type="project" value="InterPro"/>
</dbReference>
<evidence type="ECO:0000256" key="2">
    <source>
        <dbReference type="SAM" id="SignalP"/>
    </source>
</evidence>
<dbReference type="PROSITE" id="PS00018">
    <property type="entry name" value="EF_HAND_1"/>
    <property type="match status" value="1"/>
</dbReference>
<evidence type="ECO:0000313" key="4">
    <source>
        <dbReference type="EMBL" id="AGW14674.1"/>
    </source>
</evidence>
<dbReference type="InterPro" id="IPR018247">
    <property type="entry name" value="EF_Hand_1_Ca_BS"/>
</dbReference>
<dbReference type="Pfam" id="PF13202">
    <property type="entry name" value="EF-hand_5"/>
    <property type="match status" value="2"/>
</dbReference>